<accession>A0A485K7Y5</accession>
<dbReference type="EMBL" id="VJMH01000339">
    <property type="protein sequence ID" value="KAF0716912.1"/>
    <property type="molecule type" value="Genomic_DNA"/>
</dbReference>
<keyword evidence="3" id="KW-0808">Transferase</keyword>
<dbReference type="EMBL" id="CAADRA010000339">
    <property type="protein sequence ID" value="VFT79792.1"/>
    <property type="molecule type" value="Genomic_DNA"/>
</dbReference>
<dbReference type="PROSITE" id="PS50089">
    <property type="entry name" value="ZF_RING_2"/>
    <property type="match status" value="1"/>
</dbReference>
<evidence type="ECO:0000256" key="2">
    <source>
        <dbReference type="ARBA" id="ARBA00012483"/>
    </source>
</evidence>
<dbReference type="CDD" id="cd16574">
    <property type="entry name" value="RING-HC_Topors"/>
    <property type="match status" value="1"/>
</dbReference>
<evidence type="ECO:0000256" key="6">
    <source>
        <dbReference type="ARBA" id="ARBA00022833"/>
    </source>
</evidence>
<gene>
    <name evidence="13" type="primary">Aste57867_2596</name>
    <name evidence="12" type="ORF">As57867_002589</name>
    <name evidence="13" type="ORF">ASTE57867_2596</name>
</gene>
<dbReference type="InterPro" id="IPR013083">
    <property type="entry name" value="Znf_RING/FYVE/PHD"/>
</dbReference>
<evidence type="ECO:0000256" key="10">
    <source>
        <dbReference type="SAM" id="MobiDB-lite"/>
    </source>
</evidence>
<keyword evidence="7" id="KW-0805">Transcription regulation</keyword>
<evidence type="ECO:0000256" key="9">
    <source>
        <dbReference type="PROSITE-ProRule" id="PRU00175"/>
    </source>
</evidence>
<dbReference type="InterPro" id="IPR001841">
    <property type="entry name" value="Znf_RING"/>
</dbReference>
<keyword evidence="6" id="KW-0862">Zinc</keyword>
<dbReference type="SUPFAM" id="SSF57850">
    <property type="entry name" value="RING/U-box"/>
    <property type="match status" value="1"/>
</dbReference>
<reference evidence="13 14" key="1">
    <citation type="submission" date="2019-03" db="EMBL/GenBank/DDBJ databases">
        <authorList>
            <person name="Gaulin E."/>
            <person name="Dumas B."/>
        </authorList>
    </citation>
    <scope>NUCLEOTIDE SEQUENCE [LARGE SCALE GENOMIC DNA]</scope>
    <source>
        <strain evidence="13">CBS 568.67</strain>
    </source>
</reference>
<dbReference type="InterPro" id="IPR058746">
    <property type="entry name" value="Znf_RING-type_Topors"/>
</dbReference>
<dbReference type="PANTHER" id="PTHR46077:SF1">
    <property type="entry name" value="TOP1 BINDING ARGININE_SERINE RICH PROTEIN, E3 UBIQUITIN LIGASE"/>
    <property type="match status" value="1"/>
</dbReference>
<evidence type="ECO:0000313" key="12">
    <source>
        <dbReference type="EMBL" id="KAF0716912.1"/>
    </source>
</evidence>
<evidence type="ECO:0000256" key="4">
    <source>
        <dbReference type="ARBA" id="ARBA00022723"/>
    </source>
</evidence>
<dbReference type="OrthoDB" id="79123at2759"/>
<dbReference type="InterPro" id="IPR017907">
    <property type="entry name" value="Znf_RING_CS"/>
</dbReference>
<evidence type="ECO:0000256" key="7">
    <source>
        <dbReference type="ARBA" id="ARBA00023015"/>
    </source>
</evidence>
<feature type="compositionally biased region" description="Acidic residues" evidence="10">
    <location>
        <begin position="174"/>
        <end position="183"/>
    </location>
</feature>
<reference evidence="12" key="2">
    <citation type="submission" date="2019-06" db="EMBL/GenBank/DDBJ databases">
        <title>Genomics analysis of Aphanomyces spp. identifies a new class of oomycete effector associated with host adaptation.</title>
        <authorList>
            <person name="Gaulin E."/>
        </authorList>
    </citation>
    <scope>NUCLEOTIDE SEQUENCE</scope>
    <source>
        <strain evidence="12">CBS 578.67</strain>
    </source>
</reference>
<feature type="domain" description="RING-type" evidence="11">
    <location>
        <begin position="36"/>
        <end position="74"/>
    </location>
</feature>
<evidence type="ECO:0000256" key="1">
    <source>
        <dbReference type="ARBA" id="ARBA00000900"/>
    </source>
</evidence>
<name>A0A485K7Y5_9STRA</name>
<dbReference type="EC" id="2.3.2.27" evidence="2"/>
<keyword evidence="8" id="KW-0804">Transcription</keyword>
<organism evidence="13 14">
    <name type="scientific">Aphanomyces stellatus</name>
    <dbReference type="NCBI Taxonomy" id="120398"/>
    <lineage>
        <taxon>Eukaryota</taxon>
        <taxon>Sar</taxon>
        <taxon>Stramenopiles</taxon>
        <taxon>Oomycota</taxon>
        <taxon>Saprolegniomycetes</taxon>
        <taxon>Saprolegniales</taxon>
        <taxon>Verrucalvaceae</taxon>
        <taxon>Aphanomyces</taxon>
    </lineage>
</organism>
<evidence type="ECO:0000313" key="14">
    <source>
        <dbReference type="Proteomes" id="UP000332933"/>
    </source>
</evidence>
<dbReference type="GO" id="GO:0061630">
    <property type="term" value="F:ubiquitin protein ligase activity"/>
    <property type="evidence" value="ECO:0007669"/>
    <property type="project" value="UniProtKB-EC"/>
</dbReference>
<dbReference type="PROSITE" id="PS00518">
    <property type="entry name" value="ZF_RING_1"/>
    <property type="match status" value="1"/>
</dbReference>
<dbReference type="AlphaFoldDB" id="A0A485K7Y5"/>
<dbReference type="GO" id="GO:0000209">
    <property type="term" value="P:protein polyubiquitination"/>
    <property type="evidence" value="ECO:0007669"/>
    <property type="project" value="TreeGrafter"/>
</dbReference>
<dbReference type="GO" id="GO:0006513">
    <property type="term" value="P:protein monoubiquitination"/>
    <property type="evidence" value="ECO:0007669"/>
    <property type="project" value="TreeGrafter"/>
</dbReference>
<proteinExistence type="predicted"/>
<evidence type="ECO:0000259" key="11">
    <source>
        <dbReference type="PROSITE" id="PS50089"/>
    </source>
</evidence>
<protein>
    <recommendedName>
        <fullName evidence="2">RING-type E3 ubiquitin transferase</fullName>
        <ecNumber evidence="2">2.3.2.27</ecNumber>
    </recommendedName>
</protein>
<dbReference type="Proteomes" id="UP000332933">
    <property type="component" value="Unassembled WGS sequence"/>
</dbReference>
<dbReference type="PANTHER" id="PTHR46077">
    <property type="entry name" value="E3 UBIQUITIN-PROTEIN LIGASE TOPORS"/>
    <property type="match status" value="1"/>
</dbReference>
<dbReference type="SMART" id="SM00184">
    <property type="entry name" value="RING"/>
    <property type="match status" value="1"/>
</dbReference>
<dbReference type="GO" id="GO:0008270">
    <property type="term" value="F:zinc ion binding"/>
    <property type="evidence" value="ECO:0007669"/>
    <property type="project" value="UniProtKB-KW"/>
</dbReference>
<evidence type="ECO:0000256" key="8">
    <source>
        <dbReference type="ARBA" id="ARBA00023163"/>
    </source>
</evidence>
<feature type="region of interest" description="Disordered" evidence="10">
    <location>
        <begin position="170"/>
        <end position="225"/>
    </location>
</feature>
<keyword evidence="14" id="KW-1185">Reference proteome</keyword>
<dbReference type="InterPro" id="IPR018957">
    <property type="entry name" value="Znf_C3HC4_RING-type"/>
</dbReference>
<evidence type="ECO:0000313" key="13">
    <source>
        <dbReference type="EMBL" id="VFT79792.1"/>
    </source>
</evidence>
<evidence type="ECO:0000256" key="3">
    <source>
        <dbReference type="ARBA" id="ARBA00022679"/>
    </source>
</evidence>
<keyword evidence="4" id="KW-0479">Metal-binding</keyword>
<dbReference type="Pfam" id="PF00097">
    <property type="entry name" value="zf-C3HC4"/>
    <property type="match status" value="1"/>
</dbReference>
<keyword evidence="5 9" id="KW-0863">Zinc-finger</keyword>
<comment type="catalytic activity">
    <reaction evidence="1">
        <text>S-ubiquitinyl-[E2 ubiquitin-conjugating enzyme]-L-cysteine + [acceptor protein]-L-lysine = [E2 ubiquitin-conjugating enzyme]-L-cysteine + N(6)-ubiquitinyl-[acceptor protein]-L-lysine.</text>
        <dbReference type="EC" id="2.3.2.27"/>
    </reaction>
</comment>
<feature type="region of interest" description="Disordered" evidence="10">
    <location>
        <begin position="1"/>
        <end position="29"/>
    </location>
</feature>
<evidence type="ECO:0000256" key="5">
    <source>
        <dbReference type="ARBA" id="ARBA00022771"/>
    </source>
</evidence>
<sequence>MSGRSRFFKPPPPPPAEPGKGDTQQSSPPTIEPSSCAICLGSLQNRTLLVCTHAFCHPCILEWSKVSTTCPLCKTPFEELWNAASRKATSVPTVSAVDYHVLEPVLDAIPSFDQQDDMTHGYDVDDGFVVPDDFVEFDNADLDLLEMSSAIADNMTASSRLRLRRRRRLHETASDDDEAEEEEAPVRHGRHRRLILDDDNDDENGGAVTSAPTDERRQRRSKYFS</sequence>
<dbReference type="Gene3D" id="3.30.40.10">
    <property type="entry name" value="Zinc/RING finger domain, C3HC4 (zinc finger)"/>
    <property type="match status" value="1"/>
</dbReference>